<evidence type="ECO:0000256" key="2">
    <source>
        <dbReference type="ARBA" id="ARBA00022475"/>
    </source>
</evidence>
<evidence type="ECO:0000256" key="6">
    <source>
        <dbReference type="ARBA" id="ARBA00038076"/>
    </source>
</evidence>
<evidence type="ECO:0000256" key="4">
    <source>
        <dbReference type="ARBA" id="ARBA00022989"/>
    </source>
</evidence>
<keyword evidence="10" id="KW-1185">Reference proteome</keyword>
<feature type="transmembrane region" description="Helical" evidence="7">
    <location>
        <begin position="646"/>
        <end position="671"/>
    </location>
</feature>
<feature type="transmembrane region" description="Helical" evidence="7">
    <location>
        <begin position="611"/>
        <end position="634"/>
    </location>
</feature>
<evidence type="ECO:0000256" key="5">
    <source>
        <dbReference type="ARBA" id="ARBA00023136"/>
    </source>
</evidence>
<reference evidence="9" key="1">
    <citation type="submission" date="2021-10" db="EMBL/GenBank/DDBJ databases">
        <authorList>
            <person name="Criscuolo A."/>
        </authorList>
    </citation>
    <scope>NUCLEOTIDE SEQUENCE</scope>
    <source>
        <strain evidence="9">CIP111885</strain>
    </source>
</reference>
<evidence type="ECO:0000256" key="3">
    <source>
        <dbReference type="ARBA" id="ARBA00022692"/>
    </source>
</evidence>
<comment type="subcellular location">
    <subcellularLocation>
        <location evidence="1">Cell membrane</location>
        <topology evidence="1">Multi-pass membrane protein</topology>
    </subcellularLocation>
</comment>
<keyword evidence="2" id="KW-1003">Cell membrane</keyword>
<feature type="transmembrane region" description="Helical" evidence="7">
    <location>
        <begin position="756"/>
        <end position="774"/>
    </location>
</feature>
<feature type="domain" description="ABC3 transporter permease C-terminal" evidence="8">
    <location>
        <begin position="760"/>
        <end position="869"/>
    </location>
</feature>
<feature type="transmembrane region" description="Helical" evidence="7">
    <location>
        <begin position="568"/>
        <end position="590"/>
    </location>
</feature>
<dbReference type="RefSeq" id="WP_230495115.1">
    <property type="nucleotide sequence ID" value="NZ_CAKJTG010000003.1"/>
</dbReference>
<keyword evidence="5 7" id="KW-0472">Membrane</keyword>
<dbReference type="AlphaFoldDB" id="A0A9C7G7A8"/>
<dbReference type="InterPro" id="IPR003838">
    <property type="entry name" value="ABC3_permease_C"/>
</dbReference>
<dbReference type="GO" id="GO:0005886">
    <property type="term" value="C:plasma membrane"/>
    <property type="evidence" value="ECO:0007669"/>
    <property type="project" value="UniProtKB-SubCell"/>
</dbReference>
<feature type="domain" description="ABC3 transporter permease C-terminal" evidence="8">
    <location>
        <begin position="567"/>
        <end position="676"/>
    </location>
</feature>
<name>A0A9C7G7A8_9BACI</name>
<feature type="transmembrane region" description="Helical" evidence="7">
    <location>
        <begin position="714"/>
        <end position="735"/>
    </location>
</feature>
<feature type="transmembrane region" description="Helical" evidence="7">
    <location>
        <begin position="840"/>
        <end position="859"/>
    </location>
</feature>
<dbReference type="EMBL" id="CAKJTG010000003">
    <property type="protein sequence ID" value="CAG9606830.1"/>
    <property type="molecule type" value="Genomic_DNA"/>
</dbReference>
<sequence>MLRFILKNWLRNKKRMLPMLIGALIISSGLGHISGVQETSRGTIEYLLQKKWKSAYDIVVRPPDSRSITEEHRLLEPNYLSGISGGISLEQLDRIKKMEDVAVAAPISVIGNTSALVTFDTLKQGKMEEPGVYSITFKTVSDNGYREEERDSFTSYFTTDEWAPANDVPEAYFPYGLVGWPGRLFSQTNQLLVGVDPAEEAKLVGLDQSIVKMGFSRYFRDEDKVTVSEGNHTNRGKAFTMSHIPLLVSSEPFVNETYEFTIRKLDLPFSDKETAKKTMETVLEKGGETYLKSIESKPFKEYTFDSKLGHRIFLGKLTGIDPETQDTFSHPKYDADFSWLITTKASPLEYKEIQSPYKEKWNYAFEIEPQKIYSGGANERYGYRALNYYSEDVFDSPKMDPYYVGVYDPTKLALTMDPLTDVPMETYRPATANLVLDKDGEPVNPPVTIQNEGSAYSLLTSPPVLLTTIDAAKSIMGDKPISAIRVKVAGVDTFSEESQATLEKVAKEIEEQTGLITDITLGSSPQQTLTYVPKMGSKEAMGWIEQPWVHIGASIGIFKESKVASSSLMFIIMLVAVIYVISTNIVSFLARKKELALLLAIGWKNRYLVKMVFYEALILGVFVAVSSLTMSLIAYFQSDDEVPISIIKFIIIGLIGFLIYLLGAIVPAFIVGRIQPKEAMSAGEISQNSRRLTKVNGIFSMAIGHFFGKWKRNALSVISILLPTSLLMFFIFISFRLKGVLYTTWLGEFVAMEIGVSYYIIVGVCLLIAILTTYEIMWQNVTERSAELSVLKAFGWSNSSVQSLVLMEGLITGILSGIFGYLLSLGMINLIYQQLVIKEIWLLSLAIIPIIVGLIGAFIPARMAVRINPVKGMNRL</sequence>
<dbReference type="Pfam" id="PF02687">
    <property type="entry name" value="FtsX"/>
    <property type="match status" value="2"/>
</dbReference>
<dbReference type="InterPro" id="IPR050250">
    <property type="entry name" value="Macrolide_Exporter_MacB"/>
</dbReference>
<evidence type="ECO:0000256" key="1">
    <source>
        <dbReference type="ARBA" id="ARBA00004651"/>
    </source>
</evidence>
<feature type="transmembrane region" description="Helical" evidence="7">
    <location>
        <begin position="804"/>
        <end position="828"/>
    </location>
</feature>
<evidence type="ECO:0000259" key="8">
    <source>
        <dbReference type="Pfam" id="PF02687"/>
    </source>
</evidence>
<gene>
    <name evidence="9" type="ORF">NEOCIP111885_00518</name>
</gene>
<organism evidence="9 10">
    <name type="scientific">Pseudoneobacillus rhizosphaerae</name>
    <dbReference type="NCBI Taxonomy" id="2880968"/>
    <lineage>
        <taxon>Bacteria</taxon>
        <taxon>Bacillati</taxon>
        <taxon>Bacillota</taxon>
        <taxon>Bacilli</taxon>
        <taxon>Bacillales</taxon>
        <taxon>Bacillaceae</taxon>
        <taxon>Pseudoneobacillus</taxon>
    </lineage>
</organism>
<dbReference type="PANTHER" id="PTHR30572:SF4">
    <property type="entry name" value="ABC TRANSPORTER PERMEASE YTRF"/>
    <property type="match status" value="1"/>
</dbReference>
<accession>A0A9C7G7A8</accession>
<comment type="similarity">
    <text evidence="6">Belongs to the ABC-4 integral membrane protein family.</text>
</comment>
<comment type="caution">
    <text evidence="9">The sequence shown here is derived from an EMBL/GenBank/DDBJ whole genome shotgun (WGS) entry which is preliminary data.</text>
</comment>
<evidence type="ECO:0000256" key="7">
    <source>
        <dbReference type="SAM" id="Phobius"/>
    </source>
</evidence>
<dbReference type="GO" id="GO:0022857">
    <property type="term" value="F:transmembrane transporter activity"/>
    <property type="evidence" value="ECO:0007669"/>
    <property type="project" value="TreeGrafter"/>
</dbReference>
<proteinExistence type="inferred from homology"/>
<evidence type="ECO:0000313" key="10">
    <source>
        <dbReference type="Proteomes" id="UP000789845"/>
    </source>
</evidence>
<evidence type="ECO:0000313" key="9">
    <source>
        <dbReference type="EMBL" id="CAG9606830.1"/>
    </source>
</evidence>
<dbReference type="Proteomes" id="UP000789845">
    <property type="component" value="Unassembled WGS sequence"/>
</dbReference>
<keyword evidence="4 7" id="KW-1133">Transmembrane helix</keyword>
<keyword evidence="3 7" id="KW-0812">Transmembrane</keyword>
<dbReference type="PANTHER" id="PTHR30572">
    <property type="entry name" value="MEMBRANE COMPONENT OF TRANSPORTER-RELATED"/>
    <property type="match status" value="1"/>
</dbReference>
<protein>
    <recommendedName>
        <fullName evidence="8">ABC3 transporter permease C-terminal domain-containing protein</fullName>
    </recommendedName>
</protein>